<dbReference type="EMBL" id="CP031417">
    <property type="protein sequence ID" value="AXK80761.1"/>
    <property type="molecule type" value="Genomic_DNA"/>
</dbReference>
<keyword evidence="3" id="KW-1185">Reference proteome</keyword>
<dbReference type="Proteomes" id="UP000254889">
    <property type="component" value="Chromosome"/>
</dbReference>
<dbReference type="RefSeq" id="WP_115690718.1">
    <property type="nucleotide sequence ID" value="NZ_CP031417.1"/>
</dbReference>
<feature type="region of interest" description="Disordered" evidence="1">
    <location>
        <begin position="200"/>
        <end position="226"/>
    </location>
</feature>
<accession>A0A345ZV14</accession>
<proteinExistence type="predicted"/>
<dbReference type="KEGG" id="ptaw:DW352_09715"/>
<sequence>MTFHPLARPILALRYKPGARDAIAGPRPKRSRRPHTDGTVARVRHFVEQTALTYGEISAKTGVGAASICRWTRDQGWTRPLFAPRATDTVPRERAGAQLKLRTLAARLAALAERYVRELEDSADVDVDKLAEAYALYRMTKVALRPRKRAPKAPRPTALTNLGDAPAPKLLAELADGGVDLYAAPRAAVKDYVESRQYADLKQRPRNMSKSQRRRQRRQAWMLEEV</sequence>
<name>A0A345ZV14_9HYPH</name>
<dbReference type="AlphaFoldDB" id="A0A345ZV14"/>
<gene>
    <name evidence="2" type="ORF">DW352_09715</name>
</gene>
<feature type="compositionally biased region" description="Basic residues" evidence="1">
    <location>
        <begin position="204"/>
        <end position="218"/>
    </location>
</feature>
<dbReference type="OrthoDB" id="8138682at2"/>
<protein>
    <submittedName>
        <fullName evidence="2">Uncharacterized protein</fullName>
    </submittedName>
</protein>
<organism evidence="2 3">
    <name type="scientific">Pseudolabrys taiwanensis</name>
    <dbReference type="NCBI Taxonomy" id="331696"/>
    <lineage>
        <taxon>Bacteria</taxon>
        <taxon>Pseudomonadati</taxon>
        <taxon>Pseudomonadota</taxon>
        <taxon>Alphaproteobacteria</taxon>
        <taxon>Hyphomicrobiales</taxon>
        <taxon>Xanthobacteraceae</taxon>
        <taxon>Pseudolabrys</taxon>
    </lineage>
</organism>
<evidence type="ECO:0000313" key="2">
    <source>
        <dbReference type="EMBL" id="AXK80761.1"/>
    </source>
</evidence>
<evidence type="ECO:0000313" key="3">
    <source>
        <dbReference type="Proteomes" id="UP000254889"/>
    </source>
</evidence>
<evidence type="ECO:0000256" key="1">
    <source>
        <dbReference type="SAM" id="MobiDB-lite"/>
    </source>
</evidence>
<reference evidence="2 3" key="1">
    <citation type="submission" date="2018-07" db="EMBL/GenBank/DDBJ databases">
        <authorList>
            <person name="Quirk P.G."/>
            <person name="Krulwich T.A."/>
        </authorList>
    </citation>
    <scope>NUCLEOTIDE SEQUENCE [LARGE SCALE GENOMIC DNA]</scope>
    <source>
        <strain evidence="2 3">CC-BB4</strain>
    </source>
</reference>